<reference evidence="1 2" key="1">
    <citation type="submission" date="2023-03" db="EMBL/GenBank/DDBJ databases">
        <title>High recombination rates correlate with genetic variation in Cardiocondyla obscurior ants.</title>
        <authorList>
            <person name="Errbii M."/>
        </authorList>
    </citation>
    <scope>NUCLEOTIDE SEQUENCE [LARGE SCALE GENOMIC DNA]</scope>
    <source>
        <strain evidence="1">Alpha-2009</strain>
        <tissue evidence="1">Whole body</tissue>
    </source>
</reference>
<accession>A0AAW2F4E1</accession>
<sequence>MFRDTVVHHRNRHFRRYVMCHRYGAIEIRIYSGRFPNILSICCSFLDSKSAFYILIDSLTTNSSRSSSERSNLYDRSSRFSRTAIHTCVRSGFVDLLDDSVVVCRGVVTVSPSKNSVRGVSSVTRVVVVNSLASFS</sequence>
<gene>
    <name evidence="1" type="ORF">PUN28_013614</name>
</gene>
<dbReference type="AlphaFoldDB" id="A0AAW2F4E1"/>
<dbReference type="EMBL" id="JADYXP020000014">
    <property type="protein sequence ID" value="KAL0110090.1"/>
    <property type="molecule type" value="Genomic_DNA"/>
</dbReference>
<keyword evidence="2" id="KW-1185">Reference proteome</keyword>
<comment type="caution">
    <text evidence="1">The sequence shown here is derived from an EMBL/GenBank/DDBJ whole genome shotgun (WGS) entry which is preliminary data.</text>
</comment>
<evidence type="ECO:0000313" key="1">
    <source>
        <dbReference type="EMBL" id="KAL0110090.1"/>
    </source>
</evidence>
<proteinExistence type="predicted"/>
<evidence type="ECO:0000313" key="2">
    <source>
        <dbReference type="Proteomes" id="UP001430953"/>
    </source>
</evidence>
<organism evidence="1 2">
    <name type="scientific">Cardiocondyla obscurior</name>
    <dbReference type="NCBI Taxonomy" id="286306"/>
    <lineage>
        <taxon>Eukaryota</taxon>
        <taxon>Metazoa</taxon>
        <taxon>Ecdysozoa</taxon>
        <taxon>Arthropoda</taxon>
        <taxon>Hexapoda</taxon>
        <taxon>Insecta</taxon>
        <taxon>Pterygota</taxon>
        <taxon>Neoptera</taxon>
        <taxon>Endopterygota</taxon>
        <taxon>Hymenoptera</taxon>
        <taxon>Apocrita</taxon>
        <taxon>Aculeata</taxon>
        <taxon>Formicoidea</taxon>
        <taxon>Formicidae</taxon>
        <taxon>Myrmicinae</taxon>
        <taxon>Cardiocondyla</taxon>
    </lineage>
</organism>
<protein>
    <submittedName>
        <fullName evidence="1">Uncharacterized protein</fullName>
    </submittedName>
</protein>
<name>A0AAW2F4E1_9HYME</name>
<dbReference type="Proteomes" id="UP001430953">
    <property type="component" value="Unassembled WGS sequence"/>
</dbReference>